<dbReference type="Proteomes" id="UP000001338">
    <property type="component" value="Unassembled WGS sequence"/>
</dbReference>
<evidence type="ECO:0008006" key="7">
    <source>
        <dbReference type="Google" id="ProtNLM"/>
    </source>
</evidence>
<evidence type="ECO:0000313" key="3">
    <source>
        <dbReference type="EMBL" id="EKR62249.1"/>
    </source>
</evidence>
<evidence type="ECO:0000256" key="2">
    <source>
        <dbReference type="SAM" id="SignalP"/>
    </source>
</evidence>
<dbReference type="EMBL" id="AFLV02000008">
    <property type="protein sequence ID" value="EKR66185.1"/>
    <property type="molecule type" value="Genomic_DNA"/>
</dbReference>
<sequence length="146" mass="15973">MKKISAILLFLGACAVFQALPPTLKQDSKQIQETKMALAENRPGAIERAISELDRCDARNIENAQEINILKEELNLCNAASEKKDVQLTKVSKEAGEGRGIKWLYYAVIGFIVLSLVALILVVLAILALRRNSLPVVGSLLGEKQS</sequence>
<evidence type="ECO:0000313" key="5">
    <source>
        <dbReference type="EMBL" id="EKR66185.1"/>
    </source>
</evidence>
<dbReference type="AlphaFoldDB" id="A0A828Z366"/>
<keyword evidence="2" id="KW-0732">Signal</keyword>
<comment type="caution">
    <text evidence="4">The sequence shown here is derived from an EMBL/GenBank/DDBJ whole genome shotgun (WGS) entry which is preliminary data.</text>
</comment>
<keyword evidence="1" id="KW-0472">Membrane</keyword>
<evidence type="ECO:0000313" key="4">
    <source>
        <dbReference type="EMBL" id="EKR64726.1"/>
    </source>
</evidence>
<dbReference type="EMBL" id="AFLV02000081">
    <property type="protein sequence ID" value="EKR62249.1"/>
    <property type="molecule type" value="Genomic_DNA"/>
</dbReference>
<dbReference type="RefSeq" id="WP_004498652.1">
    <property type="nucleotide sequence ID" value="NZ_AFLV02000008.1"/>
</dbReference>
<keyword evidence="1" id="KW-1133">Transmembrane helix</keyword>
<proteinExistence type="predicted"/>
<dbReference type="EMBL" id="AFLV02000038">
    <property type="protein sequence ID" value="EKR64726.1"/>
    <property type="molecule type" value="Genomic_DNA"/>
</dbReference>
<reference evidence="4 6" key="1">
    <citation type="submission" date="2012-10" db="EMBL/GenBank/DDBJ databases">
        <authorList>
            <person name="Harkins D.M."/>
            <person name="Durkin A.S."/>
            <person name="Brinkac L.M."/>
            <person name="Haft D.H."/>
            <person name="Selengut J.D."/>
            <person name="Sanka R."/>
            <person name="DePew J."/>
            <person name="Purushe J."/>
            <person name="Whelen A.C."/>
            <person name="Vinetz J.M."/>
            <person name="Sutton G.G."/>
            <person name="Nierman W.C."/>
            <person name="Fouts D.E."/>
        </authorList>
    </citation>
    <scope>NUCLEOTIDE SEQUENCE [LARGE SCALE GENOMIC DNA]</scope>
    <source>
        <strain evidence="4 6">2006001853</strain>
    </source>
</reference>
<gene>
    <name evidence="5" type="ORF">LEP1GSC036_1006</name>
    <name evidence="3" type="ORF">LEP1GSC036_1737</name>
    <name evidence="4" type="ORF">LEP1GSC036_3389</name>
</gene>
<feature type="chain" id="PRO_5036239359" description="Lipoprotein" evidence="2">
    <location>
        <begin position="20"/>
        <end position="146"/>
    </location>
</feature>
<evidence type="ECO:0000256" key="1">
    <source>
        <dbReference type="SAM" id="Phobius"/>
    </source>
</evidence>
<name>A0A828Z366_9LEPT</name>
<organism evidence="4 6">
    <name type="scientific">Leptospira weilii str. 2006001853</name>
    <dbReference type="NCBI Taxonomy" id="1001589"/>
    <lineage>
        <taxon>Bacteria</taxon>
        <taxon>Pseudomonadati</taxon>
        <taxon>Spirochaetota</taxon>
        <taxon>Spirochaetia</taxon>
        <taxon>Leptospirales</taxon>
        <taxon>Leptospiraceae</taxon>
        <taxon>Leptospira</taxon>
    </lineage>
</organism>
<feature type="signal peptide" evidence="2">
    <location>
        <begin position="1"/>
        <end position="19"/>
    </location>
</feature>
<accession>A0A828Z366</accession>
<keyword evidence="1" id="KW-0812">Transmembrane</keyword>
<evidence type="ECO:0000313" key="6">
    <source>
        <dbReference type="Proteomes" id="UP000001338"/>
    </source>
</evidence>
<protein>
    <recommendedName>
        <fullName evidence="7">Lipoprotein</fullName>
    </recommendedName>
</protein>
<feature type="transmembrane region" description="Helical" evidence="1">
    <location>
        <begin position="103"/>
        <end position="129"/>
    </location>
</feature>